<gene>
    <name evidence="1" type="ORF">DXA03_12220</name>
</gene>
<comment type="caution">
    <text evidence="1">The sequence shown here is derived from an EMBL/GenBank/DDBJ whole genome shotgun (WGS) entry which is preliminary data.</text>
</comment>
<dbReference type="EMBL" id="QSDV01000028">
    <property type="protein sequence ID" value="RGZ16454.1"/>
    <property type="molecule type" value="Genomic_DNA"/>
</dbReference>
<name>A0A413M4Z9_9FIRM</name>
<evidence type="ECO:0000313" key="1">
    <source>
        <dbReference type="EMBL" id="RGZ16454.1"/>
    </source>
</evidence>
<dbReference type="Proteomes" id="UP000285209">
    <property type="component" value="Unassembled WGS sequence"/>
</dbReference>
<dbReference type="SUPFAM" id="SSF103642">
    <property type="entry name" value="Sec-C motif"/>
    <property type="match status" value="1"/>
</dbReference>
<dbReference type="AlphaFoldDB" id="A0A413M4Z9"/>
<dbReference type="Pfam" id="PF14022">
    <property type="entry name" value="DUF4238"/>
    <property type="match status" value="1"/>
</dbReference>
<evidence type="ECO:0000313" key="2">
    <source>
        <dbReference type="Proteomes" id="UP000285209"/>
    </source>
</evidence>
<proteinExistence type="predicted"/>
<protein>
    <submittedName>
        <fullName evidence="1">DUF4238 domain-containing protein</fullName>
    </submittedName>
</protein>
<organism evidence="1 2">
    <name type="scientific">Agathobacter rectalis</name>
    <dbReference type="NCBI Taxonomy" id="39491"/>
    <lineage>
        <taxon>Bacteria</taxon>
        <taxon>Bacillati</taxon>
        <taxon>Bacillota</taxon>
        <taxon>Clostridia</taxon>
        <taxon>Lachnospirales</taxon>
        <taxon>Lachnospiraceae</taxon>
        <taxon>Agathobacter</taxon>
    </lineage>
</organism>
<dbReference type="InterPro" id="IPR004027">
    <property type="entry name" value="SEC_C_motif"/>
</dbReference>
<sequence length="420" mass="49487">MLNYRKLNMKVGVILSITKKQHYVSQGVLKHFADEHRKTYELFIDKNLVSKKSIVDTMSQNYVYEHPKIETNTIEDIFASFESKAFPVIDLLISEINEDYKTERSIKKYEEKIKSIIPFVLLFYFRSGALLKEYSMDSENPKEVKVERMLLNIMDIGYIRGLRNTICDCYKCAIICDDQERFLLSDQYVSTVALKYKNRFSNASNRQIGMKDTMILIPLTSKFYIVFFEGRCPQYIKENEFNVLDEHEVQLINDVIYQNSYVKCVGKSELELERVKQVSFETFSPTKCVTKFSDGNIQNRIVKREVFYYEEDRDMNAHCFEYMSTYKTNIEGKIGRNDKCVCGSGRKYKKCCLKKYEEAARILRDVYNQKNIDYTIPGARIVEDSILEYEGPQDKMKNKHDKEIIEQIMDLIEQNKSENL</sequence>
<reference evidence="1 2" key="1">
    <citation type="submission" date="2018-08" db="EMBL/GenBank/DDBJ databases">
        <title>A genome reference for cultivated species of the human gut microbiota.</title>
        <authorList>
            <person name="Zou Y."/>
            <person name="Xue W."/>
            <person name="Luo G."/>
        </authorList>
    </citation>
    <scope>NUCLEOTIDE SEQUENCE [LARGE SCALE GENOMIC DNA]</scope>
    <source>
        <strain evidence="1 2">AM54-25XD</strain>
    </source>
</reference>
<dbReference type="InterPro" id="IPR025332">
    <property type="entry name" value="DUF4238"/>
</dbReference>
<dbReference type="Gene3D" id="3.10.450.50">
    <property type="match status" value="1"/>
</dbReference>
<dbReference type="Pfam" id="PF02810">
    <property type="entry name" value="SEC-C"/>
    <property type="match status" value="1"/>
</dbReference>
<accession>A0A413M4Z9</accession>